<evidence type="ECO:0000256" key="1">
    <source>
        <dbReference type="SAM" id="MobiDB-lite"/>
    </source>
</evidence>
<accession>A0A915Q315</accession>
<sequence length="196" mass="22528">MSILELKGLKERNPRKEENSMSPRKANRRKPGTRKQGPIFNAAKKLSVFTIKEEEVENPKPLKAIMKILKSETLQRVYYLKCGKKKTGEKKVFEYLPIAYKKTMSEEMVVKWRKKYEEDKHELYSDQQVTTKDTSSPVRVTARSDATMTVCEATTITEDQRISGWDQISGILDFEPENARGNVSKAIQIRGSLPDI</sequence>
<evidence type="ECO:0000313" key="2">
    <source>
        <dbReference type="Proteomes" id="UP000887581"/>
    </source>
</evidence>
<feature type="region of interest" description="Disordered" evidence="1">
    <location>
        <begin position="1"/>
        <end position="37"/>
    </location>
</feature>
<reference evidence="3" key="1">
    <citation type="submission" date="2022-11" db="UniProtKB">
        <authorList>
            <consortium name="WormBaseParasite"/>
        </authorList>
    </citation>
    <scope>IDENTIFICATION</scope>
</reference>
<dbReference type="AlphaFoldDB" id="A0A915Q315"/>
<protein>
    <submittedName>
        <fullName evidence="3">Uncharacterized protein</fullName>
    </submittedName>
</protein>
<feature type="compositionally biased region" description="Basic and acidic residues" evidence="1">
    <location>
        <begin position="7"/>
        <end position="19"/>
    </location>
</feature>
<keyword evidence="2" id="KW-1185">Reference proteome</keyword>
<organism evidence="2 3">
    <name type="scientific">Setaria digitata</name>
    <dbReference type="NCBI Taxonomy" id="48799"/>
    <lineage>
        <taxon>Eukaryota</taxon>
        <taxon>Metazoa</taxon>
        <taxon>Ecdysozoa</taxon>
        <taxon>Nematoda</taxon>
        <taxon>Chromadorea</taxon>
        <taxon>Rhabditida</taxon>
        <taxon>Spirurina</taxon>
        <taxon>Spiruromorpha</taxon>
        <taxon>Filarioidea</taxon>
        <taxon>Setariidae</taxon>
        <taxon>Setaria</taxon>
    </lineage>
</organism>
<evidence type="ECO:0000313" key="3">
    <source>
        <dbReference type="WBParaSite" id="sdigi.contig502.g8708.t1"/>
    </source>
</evidence>
<dbReference type="Proteomes" id="UP000887581">
    <property type="component" value="Unplaced"/>
</dbReference>
<dbReference type="WBParaSite" id="sdigi.contig502.g8708.t1">
    <property type="protein sequence ID" value="sdigi.contig502.g8708.t1"/>
    <property type="gene ID" value="sdigi.contig502.g8708"/>
</dbReference>
<name>A0A915Q315_9BILA</name>
<proteinExistence type="predicted"/>